<feature type="domain" description="(S)-ureidoglycine aminohydrolase cupin" evidence="1">
    <location>
        <begin position="45"/>
        <end position="118"/>
    </location>
</feature>
<keyword evidence="3" id="KW-1185">Reference proteome</keyword>
<dbReference type="PANTHER" id="PTHR40943">
    <property type="entry name" value="CYTOPLASMIC PROTEIN-RELATED"/>
    <property type="match status" value="1"/>
</dbReference>
<accession>A0ABX0RE65</accession>
<name>A0ABX0RE65_9GAMM</name>
<sequence length="124" mass="13430">MALTKLQSGITLADLHEAGSLAALGADIFEGGDVKFYVKPTHGAPTDPINAGYFGTTKGRYRLVYPFDEQATITWGEVKITDESTGETHFYKAGDSWFITAGTSTLWEVVSAGYTKHYYAVVPA</sequence>
<dbReference type="EMBL" id="VWXF01000003">
    <property type="protein sequence ID" value="NIF21749.1"/>
    <property type="molecule type" value="Genomic_DNA"/>
</dbReference>
<evidence type="ECO:0000313" key="3">
    <source>
        <dbReference type="Proteomes" id="UP001515683"/>
    </source>
</evidence>
<proteinExistence type="predicted"/>
<reference evidence="2 3" key="1">
    <citation type="journal article" date="2019" name="bioRxiv">
        <title>Bacteria contribute to plant secondary compound degradation in a generalist herbivore system.</title>
        <authorList>
            <person name="Francoeur C.B."/>
            <person name="Khadempour L."/>
            <person name="Moreira-Soto R.D."/>
            <person name="Gotting K."/>
            <person name="Book A.J."/>
            <person name="Pinto-Tomas A.A."/>
            <person name="Keefover-Ring K."/>
            <person name="Currie C.R."/>
        </authorList>
    </citation>
    <scope>NUCLEOTIDE SEQUENCE [LARGE SCALE GENOMIC DNA]</scope>
    <source>
        <strain evidence="2">Acro-835</strain>
    </source>
</reference>
<protein>
    <submittedName>
        <fullName evidence="2">DUF861 domain-containing protein</fullName>
    </submittedName>
</protein>
<dbReference type="SUPFAM" id="SSF51182">
    <property type="entry name" value="RmlC-like cupins"/>
    <property type="match status" value="1"/>
</dbReference>
<gene>
    <name evidence="2" type="ORF">F3J40_09095</name>
</gene>
<dbReference type="Gene3D" id="2.60.120.10">
    <property type="entry name" value="Jelly Rolls"/>
    <property type="match status" value="1"/>
</dbReference>
<dbReference type="PANTHER" id="PTHR40943:SF1">
    <property type="entry name" value="CYTOPLASMIC PROTEIN"/>
    <property type="match status" value="1"/>
</dbReference>
<dbReference type="RefSeq" id="WP_167013935.1">
    <property type="nucleotide sequence ID" value="NZ_VWXF01000003.1"/>
</dbReference>
<comment type="caution">
    <text evidence="2">The sequence shown here is derived from an EMBL/GenBank/DDBJ whole genome shotgun (WGS) entry which is preliminary data.</text>
</comment>
<evidence type="ECO:0000313" key="2">
    <source>
        <dbReference type="EMBL" id="NIF21749.1"/>
    </source>
</evidence>
<organism evidence="2 3">
    <name type="scientific">Candidatus Pantoea multigeneris</name>
    <dbReference type="NCBI Taxonomy" id="2608357"/>
    <lineage>
        <taxon>Bacteria</taxon>
        <taxon>Pseudomonadati</taxon>
        <taxon>Pseudomonadota</taxon>
        <taxon>Gammaproteobacteria</taxon>
        <taxon>Enterobacterales</taxon>
        <taxon>Erwiniaceae</taxon>
        <taxon>Pantoea</taxon>
    </lineage>
</organism>
<dbReference type="Pfam" id="PF05899">
    <property type="entry name" value="Cupin_3"/>
    <property type="match status" value="1"/>
</dbReference>
<dbReference type="Proteomes" id="UP001515683">
    <property type="component" value="Unassembled WGS sequence"/>
</dbReference>
<dbReference type="InterPro" id="IPR014710">
    <property type="entry name" value="RmlC-like_jellyroll"/>
</dbReference>
<dbReference type="InterPro" id="IPR008579">
    <property type="entry name" value="UGlyAH_Cupin_dom"/>
</dbReference>
<evidence type="ECO:0000259" key="1">
    <source>
        <dbReference type="Pfam" id="PF05899"/>
    </source>
</evidence>
<dbReference type="InterPro" id="IPR011051">
    <property type="entry name" value="RmlC_Cupin_sf"/>
</dbReference>